<keyword evidence="3" id="KW-1185">Reference proteome</keyword>
<sequence length="228" mass="23909">MIKTKNNFTKKYVFKAYGILFLLILMSNQATAQKTSGDFIKGGNTVKVVDNKGTIKYFQSSNGITQITNTTNDKTTTTWQLGGTLTDNTYIDATGKVFALDGLALSALPASTNALSGSKNGDGGSGSGYTLLVRNEATGAVEKMLATSLITGGVAEFVLGSDFAAGVYVTAVIPAITTVPNKISVFRNGIKLRQTGSADWSIGGGVVTFTAAAGEFYTGDVIEIQWIN</sequence>
<keyword evidence="1" id="KW-0732">Signal</keyword>
<accession>A0AAW6TPB8</accession>
<dbReference type="RefSeq" id="WP_282716880.1">
    <property type="nucleotide sequence ID" value="NZ_JASCRX010000005.1"/>
</dbReference>
<proteinExistence type="predicted"/>
<evidence type="ECO:0000256" key="1">
    <source>
        <dbReference type="SAM" id="SignalP"/>
    </source>
</evidence>
<comment type="caution">
    <text evidence="2">The sequence shown here is derived from an EMBL/GenBank/DDBJ whole genome shotgun (WGS) entry which is preliminary data.</text>
</comment>
<name>A0AAW6TPB8_9FLAO</name>
<dbReference type="Proteomes" id="UP001228643">
    <property type="component" value="Unassembled WGS sequence"/>
</dbReference>
<protein>
    <submittedName>
        <fullName evidence="2">Uncharacterized protein</fullName>
    </submittedName>
</protein>
<reference evidence="2 3" key="1">
    <citation type="submission" date="2023-04" db="EMBL/GenBank/DDBJ databases">
        <title>Two novel species of Flavobacterium.</title>
        <authorList>
            <person name="Liu Q."/>
            <person name="Xin Y.-H."/>
        </authorList>
    </citation>
    <scope>NUCLEOTIDE SEQUENCE [LARGE SCALE GENOMIC DNA]</scope>
    <source>
        <strain evidence="2 3">LB2P87</strain>
    </source>
</reference>
<organism evidence="2 3">
    <name type="scientific">Flavobacterium yafengii</name>
    <dbReference type="NCBI Taxonomy" id="3041253"/>
    <lineage>
        <taxon>Bacteria</taxon>
        <taxon>Pseudomonadati</taxon>
        <taxon>Bacteroidota</taxon>
        <taxon>Flavobacteriia</taxon>
        <taxon>Flavobacteriales</taxon>
        <taxon>Flavobacteriaceae</taxon>
        <taxon>Flavobacterium</taxon>
    </lineage>
</organism>
<feature type="signal peptide" evidence="1">
    <location>
        <begin position="1"/>
        <end position="32"/>
    </location>
</feature>
<dbReference type="AlphaFoldDB" id="A0AAW6TPB8"/>
<dbReference type="EMBL" id="JASCRY010000003">
    <property type="protein sequence ID" value="MDI5950319.1"/>
    <property type="molecule type" value="Genomic_DNA"/>
</dbReference>
<feature type="chain" id="PRO_5043442815" evidence="1">
    <location>
        <begin position="33"/>
        <end position="228"/>
    </location>
</feature>
<evidence type="ECO:0000313" key="2">
    <source>
        <dbReference type="EMBL" id="MDI5950319.1"/>
    </source>
</evidence>
<evidence type="ECO:0000313" key="3">
    <source>
        <dbReference type="Proteomes" id="UP001228643"/>
    </source>
</evidence>
<gene>
    <name evidence="2" type="ORF">QLS97_11730</name>
</gene>